<dbReference type="RefSeq" id="WP_354602860.1">
    <property type="nucleotide sequence ID" value="NZ_JBEWZI010000040.1"/>
</dbReference>
<dbReference type="PANTHER" id="PTHR37481">
    <property type="entry name" value="LIPOPOLYSACCHARIDE EXPORT SYSTEM PROTEIN LPTC"/>
    <property type="match status" value="1"/>
</dbReference>
<dbReference type="EMBL" id="JBEWZI010000040">
    <property type="protein sequence ID" value="MET7016402.1"/>
    <property type="molecule type" value="Genomic_DNA"/>
</dbReference>
<reference evidence="7 8" key="1">
    <citation type="submission" date="2024-07" db="EMBL/GenBank/DDBJ databases">
        <title>Uliginosibacterium flavum JJ3220;KACC:17644.</title>
        <authorList>
            <person name="Kim M.K."/>
        </authorList>
    </citation>
    <scope>NUCLEOTIDE SEQUENCE [LARGE SCALE GENOMIC DNA]</scope>
    <source>
        <strain evidence="7 8">KACC:17644</strain>
    </source>
</reference>
<evidence type="ECO:0000313" key="8">
    <source>
        <dbReference type="Proteomes" id="UP001549691"/>
    </source>
</evidence>
<feature type="transmembrane region" description="Helical" evidence="6">
    <location>
        <begin position="6"/>
        <end position="23"/>
    </location>
</feature>
<dbReference type="Gene3D" id="2.60.450.10">
    <property type="entry name" value="Lipopolysaccharide (LPS) transport protein A like domain"/>
    <property type="match status" value="1"/>
</dbReference>
<keyword evidence="2" id="KW-0997">Cell inner membrane</keyword>
<accession>A0ABV2TR41</accession>
<evidence type="ECO:0000256" key="5">
    <source>
        <dbReference type="ARBA" id="ARBA00023136"/>
    </source>
</evidence>
<gene>
    <name evidence="7" type="primary">lptC</name>
    <name evidence="7" type="ORF">ABXR19_19620</name>
</gene>
<keyword evidence="8" id="KW-1185">Reference proteome</keyword>
<sequence>MNRLSAYFPLIIVVFLAGTTFWLERIVSNEARNGLGNKRHDPDQIVNQVSIDRFDNTGRRISRITASQLQHYPDDDTAELANPVITLTRDERPTVFSSKTAHADNASKVVVMRDTVRGNRAAGVDSAMQTLETEELTVLTDDEIARTDKPVRMTQGASTLSGIGAEWNNLSGIFTIHHEVRAVIMPKAPQP</sequence>
<dbReference type="InterPro" id="IPR026265">
    <property type="entry name" value="LptC"/>
</dbReference>
<dbReference type="InterPro" id="IPR052363">
    <property type="entry name" value="LPS_export_LptC"/>
</dbReference>
<protein>
    <submittedName>
        <fullName evidence="7">LPS export ABC transporter periplasmic protein LptC</fullName>
    </submittedName>
</protein>
<dbReference type="NCBIfam" id="TIGR04409">
    <property type="entry name" value="LptC_YrbK"/>
    <property type="match status" value="1"/>
</dbReference>
<comment type="caution">
    <text evidence="7">The sequence shown here is derived from an EMBL/GenBank/DDBJ whole genome shotgun (WGS) entry which is preliminary data.</text>
</comment>
<evidence type="ECO:0000256" key="1">
    <source>
        <dbReference type="ARBA" id="ARBA00022475"/>
    </source>
</evidence>
<evidence type="ECO:0000256" key="4">
    <source>
        <dbReference type="ARBA" id="ARBA00022989"/>
    </source>
</evidence>
<dbReference type="Proteomes" id="UP001549691">
    <property type="component" value="Unassembled WGS sequence"/>
</dbReference>
<keyword evidence="4 6" id="KW-1133">Transmembrane helix</keyword>
<evidence type="ECO:0000256" key="2">
    <source>
        <dbReference type="ARBA" id="ARBA00022519"/>
    </source>
</evidence>
<evidence type="ECO:0000256" key="3">
    <source>
        <dbReference type="ARBA" id="ARBA00022692"/>
    </source>
</evidence>
<proteinExistence type="predicted"/>
<dbReference type="Pfam" id="PF06835">
    <property type="entry name" value="LptC"/>
    <property type="match status" value="1"/>
</dbReference>
<name>A0ABV2TR41_9RHOO</name>
<keyword evidence="3 6" id="KW-0812">Transmembrane</keyword>
<dbReference type="InterPro" id="IPR010664">
    <property type="entry name" value="LipoPS_assembly_LptC-rel"/>
</dbReference>
<keyword evidence="1" id="KW-1003">Cell membrane</keyword>
<evidence type="ECO:0000256" key="6">
    <source>
        <dbReference type="SAM" id="Phobius"/>
    </source>
</evidence>
<keyword evidence="5 6" id="KW-0472">Membrane</keyword>
<evidence type="ECO:0000313" key="7">
    <source>
        <dbReference type="EMBL" id="MET7016402.1"/>
    </source>
</evidence>
<dbReference type="PANTHER" id="PTHR37481:SF1">
    <property type="entry name" value="LIPOPOLYSACCHARIDE EXPORT SYSTEM PROTEIN LPTC"/>
    <property type="match status" value="1"/>
</dbReference>
<organism evidence="7 8">
    <name type="scientific">Uliginosibacterium flavum</name>
    <dbReference type="NCBI Taxonomy" id="1396831"/>
    <lineage>
        <taxon>Bacteria</taxon>
        <taxon>Pseudomonadati</taxon>
        <taxon>Pseudomonadota</taxon>
        <taxon>Betaproteobacteria</taxon>
        <taxon>Rhodocyclales</taxon>
        <taxon>Zoogloeaceae</taxon>
        <taxon>Uliginosibacterium</taxon>
    </lineage>
</organism>